<keyword evidence="2" id="KW-1185">Reference proteome</keyword>
<gene>
    <name evidence="1" type="primary">ERT1_2</name>
    <name evidence="1" type="ORF">LTR37_009636</name>
</gene>
<organism evidence="1 2">
    <name type="scientific">Vermiconidia calcicola</name>
    <dbReference type="NCBI Taxonomy" id="1690605"/>
    <lineage>
        <taxon>Eukaryota</taxon>
        <taxon>Fungi</taxon>
        <taxon>Dikarya</taxon>
        <taxon>Ascomycota</taxon>
        <taxon>Pezizomycotina</taxon>
        <taxon>Dothideomycetes</taxon>
        <taxon>Dothideomycetidae</taxon>
        <taxon>Mycosphaerellales</taxon>
        <taxon>Extremaceae</taxon>
        <taxon>Vermiconidia</taxon>
    </lineage>
</organism>
<protein>
    <submittedName>
        <fullName evidence="1">Transcriptional regulator of nonfermentable carbon utilization</fullName>
    </submittedName>
</protein>
<evidence type="ECO:0000313" key="2">
    <source>
        <dbReference type="Proteomes" id="UP001281147"/>
    </source>
</evidence>
<proteinExistence type="predicted"/>
<name>A0ACC3N7B3_9PEZI</name>
<dbReference type="EMBL" id="JAUTXU010000076">
    <property type="protein sequence ID" value="KAK3711457.1"/>
    <property type="molecule type" value="Genomic_DNA"/>
</dbReference>
<comment type="caution">
    <text evidence="1">The sequence shown here is derived from an EMBL/GenBank/DDBJ whole genome shotgun (WGS) entry which is preliminary data.</text>
</comment>
<evidence type="ECO:0000313" key="1">
    <source>
        <dbReference type="EMBL" id="KAK3711457.1"/>
    </source>
</evidence>
<accession>A0ACC3N7B3</accession>
<sequence>MSPDAIDEFASPEPGSEQEYSIMAEEKNERSSTEEKTPERASSDSKSTAKSNAKDPSRPRRKKARRACFACQRAHLTCGDERPCLRCIKRGLQDQCHDGVRKKAKYLHDAPSEALMPGLNSNYHLSGSHSMPSGTGVATVGANGMPVSQAGAYYQNPPGSYPMYSPTGQQTQMTAQMIENTNMVGNMPAPTNVSSPTQFQSTSRQQLSPIQDMPPTVDQSSTLGSAGNLSFDSAFLDPNDPSLYNFNISDLNFGNHYGALEFGMLGHMSSGALNTPDVEIMGSMGQQHSGSLSYDGTAGFPAANFPYNQRYQPWQNTQSIGSRQGSTTNLWALQNNGTDAFAVADTTASIPGASPHSSSQDFSAGHQSQTVSPETHFVQPDQSQQQTELLRQSLSQAQQQTRKPAPFPIDVYQTGFKKRRRDTSEIYSSVHAPYPYTQGFHGLTAFLQKRFPSNKVLRIAKALASIRPSFISCNKNLNHDDLIFMEKCFQRTVWEYEDFIASQATPTVIFRRTGEVAAINKEFSLVTGWRRDVLLGKEPNLNINTGSNSSSGTQTGSSTRGAVTPRIPQVENDPGRPQPVFLAELLDPDSVVQFYEDFAELAFGASRGSIIGTSCSLIMYKTKDDPGWGPDDRLTEDGERIKKQNGTKTEALMKGEAGVNAFGDRDGKIEASMCWTVKRDVFDIPMLIVMNFLPVV</sequence>
<reference evidence="1" key="1">
    <citation type="submission" date="2023-07" db="EMBL/GenBank/DDBJ databases">
        <title>Black Yeasts Isolated from many extreme environments.</title>
        <authorList>
            <person name="Coleine C."/>
            <person name="Stajich J.E."/>
            <person name="Selbmann L."/>
        </authorList>
    </citation>
    <scope>NUCLEOTIDE SEQUENCE</scope>
    <source>
        <strain evidence="1">CCFEE 5714</strain>
    </source>
</reference>
<dbReference type="Proteomes" id="UP001281147">
    <property type="component" value="Unassembled WGS sequence"/>
</dbReference>